<dbReference type="GeneTree" id="ENSGT01040000244765"/>
<feature type="region of interest" description="Disordered" evidence="2">
    <location>
        <begin position="26"/>
        <end position="51"/>
    </location>
</feature>
<evidence type="ECO:0000256" key="1">
    <source>
        <dbReference type="ARBA" id="ARBA00023054"/>
    </source>
</evidence>
<keyword evidence="1" id="KW-0175">Coiled coil</keyword>
<dbReference type="InterPro" id="IPR025066">
    <property type="entry name" value="CCDC174-like"/>
</dbReference>
<feature type="compositionally biased region" description="Basic and acidic residues" evidence="2">
    <location>
        <begin position="34"/>
        <end position="51"/>
    </location>
</feature>
<accession>A0A8D3BNG4</accession>
<organism evidence="3 4">
    <name type="scientific">Scophthalmus maximus</name>
    <name type="common">Turbot</name>
    <name type="synonym">Psetta maxima</name>
    <dbReference type="NCBI Taxonomy" id="52904"/>
    <lineage>
        <taxon>Eukaryota</taxon>
        <taxon>Metazoa</taxon>
        <taxon>Chordata</taxon>
        <taxon>Craniata</taxon>
        <taxon>Vertebrata</taxon>
        <taxon>Euteleostomi</taxon>
        <taxon>Actinopterygii</taxon>
        <taxon>Neopterygii</taxon>
        <taxon>Teleostei</taxon>
        <taxon>Neoteleostei</taxon>
        <taxon>Acanthomorphata</taxon>
        <taxon>Carangaria</taxon>
        <taxon>Pleuronectiformes</taxon>
        <taxon>Pleuronectoidei</taxon>
        <taxon>Scophthalmidae</taxon>
        <taxon>Scophthalmus</taxon>
    </lineage>
</organism>
<evidence type="ECO:0000313" key="4">
    <source>
        <dbReference type="Proteomes" id="UP000694558"/>
    </source>
</evidence>
<protein>
    <submittedName>
        <fullName evidence="3">Uncharacterized protein</fullName>
    </submittedName>
</protein>
<dbReference type="PANTHER" id="PTHR15885">
    <property type="entry name" value="COILED-COIL DOMAIN-CONTAINING PROTEIN 174"/>
    <property type="match status" value="1"/>
</dbReference>
<dbReference type="GO" id="GO:0005634">
    <property type="term" value="C:nucleus"/>
    <property type="evidence" value="ECO:0007669"/>
    <property type="project" value="TreeGrafter"/>
</dbReference>
<proteinExistence type="predicted"/>
<dbReference type="Ensembl" id="ENSSMAT00000039915.1">
    <property type="protein sequence ID" value="ENSSMAP00000036572.1"/>
    <property type="gene ID" value="ENSSMAG00000037954.1"/>
</dbReference>
<sequence length="74" mass="8441">MDKKRKPFKVAASSLVDLKAELYRNKPNPGVSARAEKDAEQLAEEQKSLDASKRKLEEKAKLYEQMTKGDFLGW</sequence>
<dbReference type="PANTHER" id="PTHR15885:SF1">
    <property type="entry name" value="COILED-COIL DOMAIN-CONTAINING PROTEIN 174"/>
    <property type="match status" value="1"/>
</dbReference>
<reference evidence="3" key="1">
    <citation type="submission" date="2023-05" db="EMBL/GenBank/DDBJ databases">
        <title>High-quality long-read genome of Scophthalmus maximus.</title>
        <authorList>
            <person name="Lien S."/>
            <person name="Martinez P."/>
        </authorList>
    </citation>
    <scope>NUCLEOTIDE SEQUENCE [LARGE SCALE GENOMIC DNA]</scope>
</reference>
<name>A0A8D3BNG4_SCOMX</name>
<dbReference type="AlphaFoldDB" id="A0A8D3BNG4"/>
<reference evidence="3" key="2">
    <citation type="submission" date="2025-08" db="UniProtKB">
        <authorList>
            <consortium name="Ensembl"/>
        </authorList>
    </citation>
    <scope>IDENTIFICATION</scope>
</reference>
<evidence type="ECO:0000256" key="2">
    <source>
        <dbReference type="SAM" id="MobiDB-lite"/>
    </source>
</evidence>
<dbReference type="Proteomes" id="UP000694558">
    <property type="component" value="Chromosome 6"/>
</dbReference>
<evidence type="ECO:0000313" key="3">
    <source>
        <dbReference type="Ensembl" id="ENSSMAP00000036572.1"/>
    </source>
</evidence>